<sequence>MNEIEQVLLIEFCLSSEPHGTTIVQILELPCVSYFEQKKIISGIKFRIVQGKVEAGQTLADRKRTPSPAYGDDASTEGSGRNLLHLMEMEYVGVRMKRLGENLSLKMQRIRIQGGLRRSRLSDMDVKSPFVASAIGGDLSPKLQKMPTSPCVLEGRLRLLLKVLSGLEHVHAVK</sequence>
<proteinExistence type="predicted"/>
<dbReference type="EMBL" id="CP097505">
    <property type="protein sequence ID" value="URD91615.1"/>
    <property type="molecule type" value="Genomic_DNA"/>
</dbReference>
<organism evidence="1 2">
    <name type="scientific">Musa troglodytarum</name>
    <name type="common">fe'i banana</name>
    <dbReference type="NCBI Taxonomy" id="320322"/>
    <lineage>
        <taxon>Eukaryota</taxon>
        <taxon>Viridiplantae</taxon>
        <taxon>Streptophyta</taxon>
        <taxon>Embryophyta</taxon>
        <taxon>Tracheophyta</taxon>
        <taxon>Spermatophyta</taxon>
        <taxon>Magnoliopsida</taxon>
        <taxon>Liliopsida</taxon>
        <taxon>Zingiberales</taxon>
        <taxon>Musaceae</taxon>
        <taxon>Musa</taxon>
    </lineage>
</organism>
<protein>
    <submittedName>
        <fullName evidence="1">Uncharacterized protein</fullName>
    </submittedName>
</protein>
<keyword evidence="2" id="KW-1185">Reference proteome</keyword>
<gene>
    <name evidence="1" type="ORF">MUK42_00864</name>
</gene>
<dbReference type="AlphaFoldDB" id="A0A9E7F802"/>
<evidence type="ECO:0000313" key="2">
    <source>
        <dbReference type="Proteomes" id="UP001055439"/>
    </source>
</evidence>
<dbReference type="Proteomes" id="UP001055439">
    <property type="component" value="Chromosome 3"/>
</dbReference>
<reference evidence="1" key="1">
    <citation type="submission" date="2022-05" db="EMBL/GenBank/DDBJ databases">
        <title>The Musa troglodytarum L. genome provides insights into the mechanism of non-climacteric behaviour and enrichment of carotenoids.</title>
        <authorList>
            <person name="Wang J."/>
        </authorList>
    </citation>
    <scope>NUCLEOTIDE SEQUENCE</scope>
    <source>
        <tissue evidence="1">Leaf</tissue>
    </source>
</reference>
<name>A0A9E7F802_9LILI</name>
<evidence type="ECO:0000313" key="1">
    <source>
        <dbReference type="EMBL" id="URD91615.1"/>
    </source>
</evidence>
<accession>A0A9E7F802</accession>